<accession>A0ABT3GU05</accession>
<organism evidence="2 3">
    <name type="scientific">Pararhodobacter zhoushanensis</name>
    <dbReference type="NCBI Taxonomy" id="2479545"/>
    <lineage>
        <taxon>Bacteria</taxon>
        <taxon>Pseudomonadati</taxon>
        <taxon>Pseudomonadota</taxon>
        <taxon>Alphaproteobacteria</taxon>
        <taxon>Rhodobacterales</taxon>
        <taxon>Paracoccaceae</taxon>
        <taxon>Pararhodobacter</taxon>
    </lineage>
</organism>
<evidence type="ECO:0000256" key="1">
    <source>
        <dbReference type="SAM" id="Phobius"/>
    </source>
</evidence>
<feature type="transmembrane region" description="Helical" evidence="1">
    <location>
        <begin position="111"/>
        <end position="134"/>
    </location>
</feature>
<proteinExistence type="predicted"/>
<comment type="caution">
    <text evidence="2">The sequence shown here is derived from an EMBL/GenBank/DDBJ whole genome shotgun (WGS) entry which is preliminary data.</text>
</comment>
<dbReference type="Proteomes" id="UP001208938">
    <property type="component" value="Unassembled WGS sequence"/>
</dbReference>
<evidence type="ECO:0000313" key="2">
    <source>
        <dbReference type="EMBL" id="MCW1931017.1"/>
    </source>
</evidence>
<evidence type="ECO:0000313" key="3">
    <source>
        <dbReference type="Proteomes" id="UP001208938"/>
    </source>
</evidence>
<keyword evidence="1" id="KW-0812">Transmembrane</keyword>
<keyword evidence="1" id="KW-0472">Membrane</keyword>
<gene>
    <name evidence="2" type="ORF">OKW52_01700</name>
</gene>
<sequence length="140" mass="14782">MSGPSIEHPHGTQFDAFLYAPVGDDQNGFVVTVLSALARLGLDPWKEASELGALPREAARSRLGALLASFRDVPAMVREHAATSDRLTRLLPERMRQTPKLPGTLGAATQALPLGAIIAVSVVLLILAQLFFFAPLGAGG</sequence>
<keyword evidence="1" id="KW-1133">Transmembrane helix</keyword>
<dbReference type="EMBL" id="JAPDFL010000001">
    <property type="protein sequence ID" value="MCW1931017.1"/>
    <property type="molecule type" value="Genomic_DNA"/>
</dbReference>
<keyword evidence="3" id="KW-1185">Reference proteome</keyword>
<name>A0ABT3GU05_9RHOB</name>
<dbReference type="RefSeq" id="WP_264504174.1">
    <property type="nucleotide sequence ID" value="NZ_JAPDFL010000001.1"/>
</dbReference>
<reference evidence="2 3" key="1">
    <citation type="submission" date="2022-10" db="EMBL/GenBank/DDBJ databases">
        <title>Pararhodobacter sp. nov., isolated from marine algae.</title>
        <authorList>
            <person name="Choi B.J."/>
            <person name="Kim J.M."/>
            <person name="Lee J.K."/>
            <person name="Choi D.G."/>
            <person name="Jeon C.O."/>
        </authorList>
    </citation>
    <scope>NUCLEOTIDE SEQUENCE [LARGE SCALE GENOMIC DNA]</scope>
    <source>
        <strain evidence="2 3">ZQ420</strain>
    </source>
</reference>
<protein>
    <submittedName>
        <fullName evidence="2">Uncharacterized protein</fullName>
    </submittedName>
</protein>